<protein>
    <recommendedName>
        <fullName evidence="5">Transmembrane protein</fullName>
    </recommendedName>
</protein>
<evidence type="ECO:0000256" key="2">
    <source>
        <dbReference type="SAM" id="SignalP"/>
    </source>
</evidence>
<reference evidence="3 4" key="1">
    <citation type="submission" date="2023-04" db="EMBL/GenBank/DDBJ databases">
        <title>Genome of Basidiobolus ranarum AG-B5.</title>
        <authorList>
            <person name="Stajich J.E."/>
            <person name="Carter-House D."/>
            <person name="Gryganskyi A."/>
        </authorList>
    </citation>
    <scope>NUCLEOTIDE SEQUENCE [LARGE SCALE GENOMIC DNA]</scope>
    <source>
        <strain evidence="3 4">AG-B5</strain>
    </source>
</reference>
<organism evidence="3 4">
    <name type="scientific">Basidiobolus ranarum</name>
    <dbReference type="NCBI Taxonomy" id="34480"/>
    <lineage>
        <taxon>Eukaryota</taxon>
        <taxon>Fungi</taxon>
        <taxon>Fungi incertae sedis</taxon>
        <taxon>Zoopagomycota</taxon>
        <taxon>Entomophthoromycotina</taxon>
        <taxon>Basidiobolomycetes</taxon>
        <taxon>Basidiobolales</taxon>
        <taxon>Basidiobolaceae</taxon>
        <taxon>Basidiobolus</taxon>
    </lineage>
</organism>
<evidence type="ECO:0000313" key="3">
    <source>
        <dbReference type="EMBL" id="KAK9760206.1"/>
    </source>
</evidence>
<name>A0ABR2WFC1_9FUNG</name>
<keyword evidence="1" id="KW-0812">Transmembrane</keyword>
<evidence type="ECO:0008006" key="5">
    <source>
        <dbReference type="Google" id="ProtNLM"/>
    </source>
</evidence>
<feature type="chain" id="PRO_5046740987" description="Transmembrane protein" evidence="2">
    <location>
        <begin position="20"/>
        <end position="197"/>
    </location>
</feature>
<keyword evidence="4" id="KW-1185">Reference proteome</keyword>
<dbReference type="Proteomes" id="UP001479436">
    <property type="component" value="Unassembled WGS sequence"/>
</dbReference>
<evidence type="ECO:0000313" key="4">
    <source>
        <dbReference type="Proteomes" id="UP001479436"/>
    </source>
</evidence>
<keyword evidence="2" id="KW-0732">Signal</keyword>
<accession>A0ABR2WFC1</accession>
<proteinExistence type="predicted"/>
<feature type="signal peptide" evidence="2">
    <location>
        <begin position="1"/>
        <end position="19"/>
    </location>
</feature>
<comment type="caution">
    <text evidence="3">The sequence shown here is derived from an EMBL/GenBank/DDBJ whole genome shotgun (WGS) entry which is preliminary data.</text>
</comment>
<gene>
    <name evidence="3" type="ORF">K7432_016029</name>
</gene>
<evidence type="ECO:0000256" key="1">
    <source>
        <dbReference type="SAM" id="Phobius"/>
    </source>
</evidence>
<feature type="transmembrane region" description="Helical" evidence="1">
    <location>
        <begin position="165"/>
        <end position="187"/>
    </location>
</feature>
<keyword evidence="1" id="KW-0472">Membrane</keyword>
<keyword evidence="1" id="KW-1133">Transmembrane helix</keyword>
<dbReference type="EMBL" id="JASJQH010002419">
    <property type="protein sequence ID" value="KAK9760206.1"/>
    <property type="molecule type" value="Genomic_DNA"/>
</dbReference>
<sequence length="197" mass="21906">MNLLHFVLVVFSLSYTSLAQNPQCDISSVQTSPICPQTSQRCFIQSEGFYCLPSSTQGCFVDSNKVEFQPIITTSNTSCFHCESPSNPSLRDKFLKWAFGPNASQQSPYFGNCASNTLFCDKDNICKEKFQDGNACSDTLQCSSPGTCRDGTCQSQSKWDKVKTVVYTMLSILFCLIVLVVAFFVFCSRNTIIFCPI</sequence>